<keyword evidence="1" id="KW-0472">Membrane</keyword>
<evidence type="ECO:0000256" key="1">
    <source>
        <dbReference type="SAM" id="Phobius"/>
    </source>
</evidence>
<feature type="transmembrane region" description="Helical" evidence="1">
    <location>
        <begin position="37"/>
        <end position="54"/>
    </location>
</feature>
<dbReference type="EMBL" id="HBUF01004631">
    <property type="protein sequence ID" value="CAG6606752.1"/>
    <property type="molecule type" value="Transcribed_RNA"/>
</dbReference>
<accession>A0A8D8LIZ8</accession>
<sequence>MKIFHRSLKHRSFFVCIALVVLILDDIKLYTYIYCNYTMYLLFLFTCFILYTYLPNNKVDYECFFLYTITNFDFFFSSSVTSRDIHIPHSMKTYSQGATIYRVILYLCSPDFSPSVFDFSEKKNCHDR</sequence>
<protein>
    <submittedName>
        <fullName evidence="2">Uncharacterized protein</fullName>
    </submittedName>
</protein>
<evidence type="ECO:0000313" key="2">
    <source>
        <dbReference type="EMBL" id="CAG6606752.1"/>
    </source>
</evidence>
<keyword evidence="1" id="KW-0812">Transmembrane</keyword>
<name>A0A8D8LIZ8_9HEMI</name>
<organism evidence="2">
    <name type="scientific">Cacopsylla melanoneura</name>
    <dbReference type="NCBI Taxonomy" id="428564"/>
    <lineage>
        <taxon>Eukaryota</taxon>
        <taxon>Metazoa</taxon>
        <taxon>Ecdysozoa</taxon>
        <taxon>Arthropoda</taxon>
        <taxon>Hexapoda</taxon>
        <taxon>Insecta</taxon>
        <taxon>Pterygota</taxon>
        <taxon>Neoptera</taxon>
        <taxon>Paraneoptera</taxon>
        <taxon>Hemiptera</taxon>
        <taxon>Sternorrhyncha</taxon>
        <taxon>Psylloidea</taxon>
        <taxon>Psyllidae</taxon>
        <taxon>Psyllinae</taxon>
        <taxon>Cacopsylla</taxon>
    </lineage>
</organism>
<dbReference type="AlphaFoldDB" id="A0A8D8LIZ8"/>
<proteinExistence type="predicted"/>
<feature type="transmembrane region" description="Helical" evidence="1">
    <location>
        <begin position="12"/>
        <end position="31"/>
    </location>
</feature>
<keyword evidence="1" id="KW-1133">Transmembrane helix</keyword>
<reference evidence="2" key="1">
    <citation type="submission" date="2021-05" db="EMBL/GenBank/DDBJ databases">
        <authorList>
            <person name="Alioto T."/>
            <person name="Alioto T."/>
            <person name="Gomez Garrido J."/>
        </authorList>
    </citation>
    <scope>NUCLEOTIDE SEQUENCE</scope>
</reference>